<dbReference type="Proteomes" id="UP000515908">
    <property type="component" value="Chromosome 04"/>
</dbReference>
<protein>
    <submittedName>
        <fullName evidence="1">Uncharacterized protein</fullName>
    </submittedName>
</protein>
<evidence type="ECO:0000313" key="2">
    <source>
        <dbReference type="Proteomes" id="UP000515908"/>
    </source>
</evidence>
<dbReference type="VEuPathDB" id="TriTrypDB:ADEAN_000273200"/>
<keyword evidence="2" id="KW-1185">Reference proteome</keyword>
<dbReference type="EMBL" id="LR877148">
    <property type="protein sequence ID" value="CAD2215277.1"/>
    <property type="molecule type" value="Genomic_DNA"/>
</dbReference>
<sequence>MSELKEFLTPHQIKKHYDVVAYLSQHINKEFTLVELDYYLPHGAPLMSFPLEWHDYMEGGHARNRNIELHRCSGSIGTMTVQQLREQTGKTTLICRKPVIESLEELKEFLQEPNSGTDAESCIALHTDQVALSEDLLQAAQNAGVAVYIPDKDKDIKSVLNASKAKGNYTSSDAPVGDVAQEEAGSVRYLPLPGVRLVFKYITSRGVTLKGEYGIPRLLTVGEMVYLTILNADPSGEHAVVCGGGTEETFLKIDKKTVVVPIRSQNNQKGKQTMVQMEALQKGEFKLFLSINGEEFIIDMVIQEPPTAMPGVLIGCACEPENVFLPEELFLRDPLIRPIRAADLQEKYRDRLLEAKARLPQPWWLNASPIAASLRGIAFPPAETVNQSNQLVFSHSSLKESTLLREKRAAIRREQAEEKKRKRRRYKDEMTNRHMLHFGLDTSVPVKRPE</sequence>
<name>S9UW99_9TRYP</name>
<proteinExistence type="predicted"/>
<organism evidence="1 2">
    <name type="scientific">Angomonas deanei</name>
    <dbReference type="NCBI Taxonomy" id="59799"/>
    <lineage>
        <taxon>Eukaryota</taxon>
        <taxon>Discoba</taxon>
        <taxon>Euglenozoa</taxon>
        <taxon>Kinetoplastea</taxon>
        <taxon>Metakinetoplastina</taxon>
        <taxon>Trypanosomatida</taxon>
        <taxon>Trypanosomatidae</taxon>
        <taxon>Strigomonadinae</taxon>
        <taxon>Angomonas</taxon>
    </lineage>
</organism>
<accession>S9UW99</accession>
<dbReference type="OrthoDB" id="277424at2759"/>
<reference evidence="1 2" key="1">
    <citation type="submission" date="2020-08" db="EMBL/GenBank/DDBJ databases">
        <authorList>
            <person name="Newling K."/>
            <person name="Davey J."/>
            <person name="Forrester S."/>
        </authorList>
    </citation>
    <scope>NUCLEOTIDE SEQUENCE [LARGE SCALE GENOMIC DNA]</scope>
    <source>
        <strain evidence="2">Crithidia deanei Carvalho (ATCC PRA-265)</strain>
    </source>
</reference>
<gene>
    <name evidence="1" type="ORF">ADEAN_000273200</name>
</gene>
<dbReference type="AlphaFoldDB" id="S9UW99"/>
<evidence type="ECO:0000313" key="1">
    <source>
        <dbReference type="EMBL" id="CAD2215277.1"/>
    </source>
</evidence>